<sequence length="1531" mass="170415">MSSQQLQASVKRELQYNVHIKERLAKSKDPAFYVSINTTELPEPIPLPGCDDNVTHFTHATRRFGWDNFFWTAFSPEEARHEGALSVLTLSRADCPVVEVAKAKGPNEYHLDDKVIAELDYIEAQLNKIDSRLRVYTKESALQPLDIQTLPKPLQHRDNHKRTYAKPSEVKTALGHSIFKLRAFLVWTSYLICRCLSSADKGMAVPGWLRHLYKHDPVEPRFINTLRNSWVCNMNARRVGAHVDVHNVLEGPGVTWLSLAAHIVTFAPGLPLWFYFRRPLQRVDIEILSGHLPLPAHVQSAIQRLSDGLAAEYTARKASQSQVSSWTSSSGQGDSWSASSWGNSSWGTSSWGNSSWGAPLTSSETPTLNQEEQMRAKKPSKANCSFKEFVDITRAWLVEMEKVESPGNRAKRLKHLRENAGEQPSPKVTQAWYWEPYETRERKTVWNVELRKKNLRTLFRDLDPWQSFYDPVDDAWHICPEYYGPPDADEGLQLHPPGAYGSDSDEDDEDDDPPEFREYQVYFKRQPQGVIQSNPGEVSNGMEVDPVPGVTSHNADSAPDLTSNSPARSKDRRHIDNRRRTPSRETRYGSSQRDRHDQRDWYHPSARRNYDSGGSPGPSSFPSSRKRSASPPPRCGDHYRPQRDRTPRYKSPPPRSLTPRRRSPSPRPFTPRRELPAAPLVTPRALSSQHLRTPPRALPSPQACNDSPPRTPPRLPSPLPGPTLPGHELPLRPPPLTHALPPRPVMSAELEVSATGNTQVLPRTARKKKATKKKKPIILLEVNEEFEEYFKPANITDWECDDASDYMYYRFGFINPADSSSIMCSPLAACSSSASSSSASSTTSTPSSSVIISTSSASSPAHSSPNILSSHVATPPSAGTPSSSTPTSSPEPSVKADPEWSQAKQLKLFSTKDNITDAYRKVIGACLNRMAQHKYPQETMCELVPISGRLPFRNANCTIVPLRSGSSAVLGYRVQTTIAEELPWFIVLHDVASAVEILRRGWGPGMSDIARQLLQRGIPFRTMYVPSSSVAPIPEVPFVHYDVFPYNHKFCRNDYVLHKQRVEAFFRLPHARAALLMGGIVWRIAVEVLDLEHVLFGPSGSRTYQHTIKLAEGDAVDDRLSQAECDLICGVSHVLNSHQAVDSASDVSWWPKQDTFERDSWGFWSWRDEVWYRARREEIHSDDPEKAGPKAAWSWRNTFKQGSRQRAAMEMLEREGTGLIRGVYMRSKYVISTVVKKAPPIITSSSVDTGFGALLRYGSGVATGEEYIDTVTIGPIAIRNQGIVAANSSAGFTAEDGILGLGPIDLTNGTTTSGEEIPTVIDDAFQQGLIPARSIAVSFEPTDTAPVTNGEVMFGSIDPSKFIGPITYVPLTTTSPASRYWGINQSVYYKGQTILTETAGIVDTGTTLVYLTSDAYSRYQDATGAAFENSTGLLYIYQDQYDRLADLKFNIGGATFTLTPNAQIWPRALNAVLGIDPTKIYLVISSLGTPTGSGFDFVNGQVFLERFYSIFDSVHSRVGFANTEFTKAVVN</sequence>
<protein>
    <submittedName>
        <fullName evidence="1">Uncharacterized protein</fullName>
    </submittedName>
</protein>
<accession>A0ACC1T2R5</accession>
<reference evidence="1" key="1">
    <citation type="submission" date="2022-07" db="EMBL/GenBank/DDBJ databases">
        <title>Genome Sequence of Phlebia brevispora.</title>
        <authorList>
            <person name="Buettner E."/>
        </authorList>
    </citation>
    <scope>NUCLEOTIDE SEQUENCE</scope>
    <source>
        <strain evidence="1">MPL23</strain>
    </source>
</reference>
<organism evidence="1 2">
    <name type="scientific">Phlebia brevispora</name>
    <dbReference type="NCBI Taxonomy" id="194682"/>
    <lineage>
        <taxon>Eukaryota</taxon>
        <taxon>Fungi</taxon>
        <taxon>Dikarya</taxon>
        <taxon>Basidiomycota</taxon>
        <taxon>Agaricomycotina</taxon>
        <taxon>Agaricomycetes</taxon>
        <taxon>Polyporales</taxon>
        <taxon>Meruliaceae</taxon>
        <taxon>Phlebia</taxon>
    </lineage>
</organism>
<evidence type="ECO:0000313" key="1">
    <source>
        <dbReference type="EMBL" id="KAJ3551812.1"/>
    </source>
</evidence>
<proteinExistence type="predicted"/>
<dbReference type="Proteomes" id="UP001148662">
    <property type="component" value="Unassembled WGS sequence"/>
</dbReference>
<evidence type="ECO:0000313" key="2">
    <source>
        <dbReference type="Proteomes" id="UP001148662"/>
    </source>
</evidence>
<name>A0ACC1T2R5_9APHY</name>
<keyword evidence="2" id="KW-1185">Reference proteome</keyword>
<dbReference type="EMBL" id="JANHOG010000748">
    <property type="protein sequence ID" value="KAJ3551812.1"/>
    <property type="molecule type" value="Genomic_DNA"/>
</dbReference>
<comment type="caution">
    <text evidence="1">The sequence shown here is derived from an EMBL/GenBank/DDBJ whole genome shotgun (WGS) entry which is preliminary data.</text>
</comment>
<gene>
    <name evidence="1" type="ORF">NM688_g4493</name>
</gene>